<organism evidence="2 3">
    <name type="scientific">Pisolithus tinctorius Marx 270</name>
    <dbReference type="NCBI Taxonomy" id="870435"/>
    <lineage>
        <taxon>Eukaryota</taxon>
        <taxon>Fungi</taxon>
        <taxon>Dikarya</taxon>
        <taxon>Basidiomycota</taxon>
        <taxon>Agaricomycotina</taxon>
        <taxon>Agaricomycetes</taxon>
        <taxon>Agaricomycetidae</taxon>
        <taxon>Boletales</taxon>
        <taxon>Sclerodermatineae</taxon>
        <taxon>Pisolithaceae</taxon>
        <taxon>Pisolithus</taxon>
    </lineage>
</organism>
<dbReference type="Proteomes" id="UP000054217">
    <property type="component" value="Unassembled WGS sequence"/>
</dbReference>
<feature type="region of interest" description="Disordered" evidence="1">
    <location>
        <begin position="356"/>
        <end position="385"/>
    </location>
</feature>
<sequence>MQPSHMLSHSQAFPEMITNQENTALKAECTAVQNAYNTLVSRLTLNQLDQSVSSDRILNISLTLPLITTMPLLNVPPILQLNQANYPKTTWTLMLLQVKKAFHGELIQAVPELNFCEDLWKSNLLAKKHYLSFKQTWFMNRMDEKTNSATKHKTKSEVVEDTDLPTGVRNVKHRKTDIFTAPKNSNDDSLQVDSANMSSVPVIPVVPTPNTVEQEDTGISVAAWLIKNPLSSLCPPPVVRDSPELTMTISESVRLNENSNSSNECMSAIDKGGSQVKAPSTSVTSSILQPSVQQMAPQPTDGMKKKKQVSGSLKEFNKYFDELPSEAKAKYKDEVNDLVECKVWINGMAAIVAKFSGEQEQQGEGSVDKRECRQCKGRTIKQNKR</sequence>
<dbReference type="InParanoid" id="A0A0C3IWI6"/>
<dbReference type="OrthoDB" id="2703191at2759"/>
<dbReference type="AlphaFoldDB" id="A0A0C3IWI6"/>
<evidence type="ECO:0000313" key="2">
    <source>
        <dbReference type="EMBL" id="KIO01193.1"/>
    </source>
</evidence>
<reference evidence="2 3" key="1">
    <citation type="submission" date="2014-04" db="EMBL/GenBank/DDBJ databases">
        <authorList>
            <consortium name="DOE Joint Genome Institute"/>
            <person name="Kuo A."/>
            <person name="Kohler A."/>
            <person name="Costa M.D."/>
            <person name="Nagy L.G."/>
            <person name="Floudas D."/>
            <person name="Copeland A."/>
            <person name="Barry K.W."/>
            <person name="Cichocki N."/>
            <person name="Veneault-Fourrey C."/>
            <person name="LaButti K."/>
            <person name="Lindquist E.A."/>
            <person name="Lipzen A."/>
            <person name="Lundell T."/>
            <person name="Morin E."/>
            <person name="Murat C."/>
            <person name="Sun H."/>
            <person name="Tunlid A."/>
            <person name="Henrissat B."/>
            <person name="Grigoriev I.V."/>
            <person name="Hibbett D.S."/>
            <person name="Martin F."/>
            <person name="Nordberg H.P."/>
            <person name="Cantor M.N."/>
            <person name="Hua S.X."/>
        </authorList>
    </citation>
    <scope>NUCLEOTIDE SEQUENCE [LARGE SCALE GENOMIC DNA]</scope>
    <source>
        <strain evidence="2 3">Marx 270</strain>
    </source>
</reference>
<feature type="compositionally biased region" description="Basic residues" evidence="1">
    <location>
        <begin position="375"/>
        <end position="385"/>
    </location>
</feature>
<evidence type="ECO:0000313" key="3">
    <source>
        <dbReference type="Proteomes" id="UP000054217"/>
    </source>
</evidence>
<accession>A0A0C3IWI6</accession>
<evidence type="ECO:0000256" key="1">
    <source>
        <dbReference type="SAM" id="MobiDB-lite"/>
    </source>
</evidence>
<protein>
    <submittedName>
        <fullName evidence="2">Uncharacterized protein</fullName>
    </submittedName>
</protein>
<keyword evidence="3" id="KW-1185">Reference proteome</keyword>
<gene>
    <name evidence="2" type="ORF">M404DRAFT_10045</name>
</gene>
<dbReference type="EMBL" id="KN831990">
    <property type="protein sequence ID" value="KIO01193.1"/>
    <property type="molecule type" value="Genomic_DNA"/>
</dbReference>
<reference evidence="3" key="2">
    <citation type="submission" date="2015-01" db="EMBL/GenBank/DDBJ databases">
        <title>Evolutionary Origins and Diversification of the Mycorrhizal Mutualists.</title>
        <authorList>
            <consortium name="DOE Joint Genome Institute"/>
            <consortium name="Mycorrhizal Genomics Consortium"/>
            <person name="Kohler A."/>
            <person name="Kuo A."/>
            <person name="Nagy L.G."/>
            <person name="Floudas D."/>
            <person name="Copeland A."/>
            <person name="Barry K.W."/>
            <person name="Cichocki N."/>
            <person name="Veneault-Fourrey C."/>
            <person name="LaButti K."/>
            <person name="Lindquist E.A."/>
            <person name="Lipzen A."/>
            <person name="Lundell T."/>
            <person name="Morin E."/>
            <person name="Murat C."/>
            <person name="Riley R."/>
            <person name="Ohm R."/>
            <person name="Sun H."/>
            <person name="Tunlid A."/>
            <person name="Henrissat B."/>
            <person name="Grigoriev I.V."/>
            <person name="Hibbett D.S."/>
            <person name="Martin F."/>
        </authorList>
    </citation>
    <scope>NUCLEOTIDE SEQUENCE [LARGE SCALE GENOMIC DNA]</scope>
    <source>
        <strain evidence="3">Marx 270</strain>
    </source>
</reference>
<dbReference type="HOGENOM" id="CLU_717894_0_0_1"/>
<name>A0A0C3IWI6_PISTI</name>
<proteinExistence type="predicted"/>